<proteinExistence type="predicted"/>
<dbReference type="AlphaFoldDB" id="A0A939F133"/>
<evidence type="ECO:0000313" key="2">
    <source>
        <dbReference type="Proteomes" id="UP000664167"/>
    </source>
</evidence>
<comment type="caution">
    <text evidence="1">The sequence shown here is derived from an EMBL/GenBank/DDBJ whole genome shotgun (WGS) entry which is preliminary data.</text>
</comment>
<dbReference type="EMBL" id="JAFLRJ010000015">
    <property type="protein sequence ID" value="MBO0510561.1"/>
    <property type="molecule type" value="Genomic_DNA"/>
</dbReference>
<gene>
    <name evidence="1" type="ORF">J0695_01870</name>
</gene>
<name>A0A939F133_9ACTN</name>
<organism evidence="1 2">
    <name type="scientific">Streptomyces beijiangensis</name>
    <dbReference type="NCBI Taxonomy" id="163361"/>
    <lineage>
        <taxon>Bacteria</taxon>
        <taxon>Bacillati</taxon>
        <taxon>Actinomycetota</taxon>
        <taxon>Actinomycetes</taxon>
        <taxon>Kitasatosporales</taxon>
        <taxon>Streptomycetaceae</taxon>
        <taxon>Streptomyces</taxon>
    </lineage>
</organism>
<evidence type="ECO:0000313" key="1">
    <source>
        <dbReference type="EMBL" id="MBO0510561.1"/>
    </source>
</evidence>
<protein>
    <submittedName>
        <fullName evidence="1">RNA-binding protein</fullName>
    </submittedName>
</protein>
<dbReference type="Proteomes" id="UP000664167">
    <property type="component" value="Unassembled WGS sequence"/>
</dbReference>
<reference evidence="1" key="1">
    <citation type="submission" date="2021-03" db="EMBL/GenBank/DDBJ databases">
        <title>Streptomyces poriferae sp. nov., a novel marine sponge-derived Actinobacteria species with anti-MRSA activity.</title>
        <authorList>
            <person name="Sandoval-Powers M."/>
            <person name="Kralova S."/>
            <person name="Nguyen G.-S."/>
            <person name="Fawwal D."/>
            <person name="Degnes K."/>
            <person name="Klinkenberg G."/>
            <person name="Sletta H."/>
            <person name="Wentzel A."/>
            <person name="Liles M.R."/>
        </authorList>
    </citation>
    <scope>NUCLEOTIDE SEQUENCE</scope>
    <source>
        <strain evidence="1">DSM 41794</strain>
    </source>
</reference>
<keyword evidence="2" id="KW-1185">Reference proteome</keyword>
<accession>A0A939F133</accession>
<sequence length="339" mass="37038">MQKDGGVLTYVYRVTKYDPADRDEHGHYTGSEDTVSDHGEVEAAYLQAVASFAGDTAIDHLVVREPQIPSLAHFGVEPPVDGFGLDGLFPFGPAGFYDGAEVSLDLALELVRIMLRDSGAGCRLEVEDTFAVHVGWDQYLYISSSRPCEKALARTRGLGLFPERMAVSPYAFEAGQEGVQRPGDDEFWSDLHRAVATGRAGILEETYLGGASRWHHLTRETIETVRAGLAPRARLAVWPRLSSDIDAVLGALPEEGLVEGVWQDEDGRMHSAIADEDEFPELSARIACASAAAIMSVYEGESAPLCTAVMPDNDGVLRARWRTESTPSDREWALRRSQG</sequence>